<dbReference type="Pfam" id="PF06689">
    <property type="entry name" value="zf-C4_ClpX"/>
    <property type="match status" value="1"/>
</dbReference>
<keyword evidence="8" id="KW-1185">Reference proteome</keyword>
<proteinExistence type="predicted"/>
<keyword evidence="1" id="KW-0805">Transcription regulation</keyword>
<dbReference type="InterPro" id="IPR010603">
    <property type="entry name" value="Znf_CppX_C4"/>
</dbReference>
<evidence type="ECO:0000256" key="3">
    <source>
        <dbReference type="ARBA" id="ARBA00023125"/>
    </source>
</evidence>
<dbReference type="Proteomes" id="UP001597079">
    <property type="component" value="Unassembled WGS sequence"/>
</dbReference>
<dbReference type="PANTHER" id="PTHR43133:SF8">
    <property type="entry name" value="RNA POLYMERASE SIGMA FACTOR HI_1459-RELATED"/>
    <property type="match status" value="1"/>
</dbReference>
<organism evidence="7 8">
    <name type="scientific">Alicyclobacillus fodiniaquatilis</name>
    <dbReference type="NCBI Taxonomy" id="1661150"/>
    <lineage>
        <taxon>Bacteria</taxon>
        <taxon>Bacillati</taxon>
        <taxon>Bacillota</taxon>
        <taxon>Bacilli</taxon>
        <taxon>Bacillales</taxon>
        <taxon>Alicyclobacillaceae</taxon>
        <taxon>Alicyclobacillus</taxon>
    </lineage>
</organism>
<dbReference type="PANTHER" id="PTHR43133">
    <property type="entry name" value="RNA POLYMERASE ECF-TYPE SIGMA FACTO"/>
    <property type="match status" value="1"/>
</dbReference>
<dbReference type="Gene3D" id="1.10.1740.10">
    <property type="match status" value="1"/>
</dbReference>
<dbReference type="EMBL" id="JBHUCX010000044">
    <property type="protein sequence ID" value="MFD1676130.1"/>
    <property type="molecule type" value="Genomic_DNA"/>
</dbReference>
<evidence type="ECO:0000259" key="6">
    <source>
        <dbReference type="Pfam" id="PF06689"/>
    </source>
</evidence>
<dbReference type="SUPFAM" id="SSF88946">
    <property type="entry name" value="Sigma2 domain of RNA polymerase sigma factors"/>
    <property type="match status" value="1"/>
</dbReference>
<sequence length="116" mass="13303">MNDNEDVVRAKEGDTKAFERLVEKHISSVLQVVKRILPSGEIDDVVQDVWLHVFVGLDGLREPALFEKWIRTIAYNRAMQWHRKSYAETAGPGVYICSECVEECAKILDEQRVADK</sequence>
<evidence type="ECO:0000313" key="8">
    <source>
        <dbReference type="Proteomes" id="UP001597079"/>
    </source>
</evidence>
<gene>
    <name evidence="7" type="ORF">ACFSB2_15605</name>
</gene>
<accession>A0ABW4JKW8</accession>
<feature type="domain" description="ATP-dependent Clp protease ATP-binding subunit ClpX zinc ribbon" evidence="6">
    <location>
        <begin position="90"/>
        <end position="110"/>
    </location>
</feature>
<feature type="domain" description="RNA polymerase sigma-70 region 2" evidence="5">
    <location>
        <begin position="21"/>
        <end position="84"/>
    </location>
</feature>
<evidence type="ECO:0000313" key="7">
    <source>
        <dbReference type="EMBL" id="MFD1676130.1"/>
    </source>
</evidence>
<evidence type="ECO:0000256" key="2">
    <source>
        <dbReference type="ARBA" id="ARBA00023082"/>
    </source>
</evidence>
<dbReference type="InterPro" id="IPR039425">
    <property type="entry name" value="RNA_pol_sigma-70-like"/>
</dbReference>
<dbReference type="InterPro" id="IPR013325">
    <property type="entry name" value="RNA_pol_sigma_r2"/>
</dbReference>
<keyword evidence="4" id="KW-0804">Transcription</keyword>
<evidence type="ECO:0000256" key="4">
    <source>
        <dbReference type="ARBA" id="ARBA00023163"/>
    </source>
</evidence>
<reference evidence="8" key="1">
    <citation type="journal article" date="2019" name="Int. J. Syst. Evol. Microbiol.">
        <title>The Global Catalogue of Microorganisms (GCM) 10K type strain sequencing project: providing services to taxonomists for standard genome sequencing and annotation.</title>
        <authorList>
            <consortium name="The Broad Institute Genomics Platform"/>
            <consortium name="The Broad Institute Genome Sequencing Center for Infectious Disease"/>
            <person name="Wu L."/>
            <person name="Ma J."/>
        </authorList>
    </citation>
    <scope>NUCLEOTIDE SEQUENCE [LARGE SCALE GENOMIC DNA]</scope>
    <source>
        <strain evidence="8">CGMCC 1.12286</strain>
    </source>
</reference>
<dbReference type="Pfam" id="PF04542">
    <property type="entry name" value="Sigma70_r2"/>
    <property type="match status" value="1"/>
</dbReference>
<keyword evidence="2" id="KW-0731">Sigma factor</keyword>
<dbReference type="Gene3D" id="6.20.220.10">
    <property type="entry name" value="ClpX chaperone, C4-type zinc finger domain"/>
    <property type="match status" value="1"/>
</dbReference>
<name>A0ABW4JKW8_9BACL</name>
<dbReference type="InterPro" id="IPR038366">
    <property type="entry name" value="Znf_CppX_C4_sf"/>
</dbReference>
<comment type="caution">
    <text evidence="7">The sequence shown here is derived from an EMBL/GenBank/DDBJ whole genome shotgun (WGS) entry which is preliminary data.</text>
</comment>
<protein>
    <submittedName>
        <fullName evidence="7">Sigma factor</fullName>
    </submittedName>
</protein>
<keyword evidence="3" id="KW-0238">DNA-binding</keyword>
<dbReference type="RefSeq" id="WP_377944023.1">
    <property type="nucleotide sequence ID" value="NZ_JBHUCX010000044.1"/>
</dbReference>
<dbReference type="InterPro" id="IPR007627">
    <property type="entry name" value="RNA_pol_sigma70_r2"/>
</dbReference>
<evidence type="ECO:0000259" key="5">
    <source>
        <dbReference type="Pfam" id="PF04542"/>
    </source>
</evidence>
<evidence type="ECO:0000256" key="1">
    <source>
        <dbReference type="ARBA" id="ARBA00023015"/>
    </source>
</evidence>